<evidence type="ECO:0000256" key="1">
    <source>
        <dbReference type="SAM" id="MobiDB-lite"/>
    </source>
</evidence>
<dbReference type="Proteomes" id="UP000618986">
    <property type="component" value="Unassembled WGS sequence"/>
</dbReference>
<accession>A0ABR6MHT3</accession>
<comment type="caution">
    <text evidence="2">The sequence shown here is derived from an EMBL/GenBank/DDBJ whole genome shotgun (WGS) entry which is preliminary data.</text>
</comment>
<gene>
    <name evidence="2" type="ORF">FHU28_004765</name>
</gene>
<sequence length="31" mass="3071">MSAAGLPVAHPRDTRPSAAHPRAGGYPATAS</sequence>
<feature type="region of interest" description="Disordered" evidence="1">
    <location>
        <begin position="1"/>
        <end position="31"/>
    </location>
</feature>
<protein>
    <submittedName>
        <fullName evidence="2">Uncharacterized protein</fullName>
    </submittedName>
</protein>
<evidence type="ECO:0000313" key="3">
    <source>
        <dbReference type="Proteomes" id="UP000618986"/>
    </source>
</evidence>
<organism evidence="2 3">
    <name type="scientific">Micromonospora echinospora</name>
    <name type="common">Micromonospora purpurea</name>
    <dbReference type="NCBI Taxonomy" id="1877"/>
    <lineage>
        <taxon>Bacteria</taxon>
        <taxon>Bacillati</taxon>
        <taxon>Actinomycetota</taxon>
        <taxon>Actinomycetes</taxon>
        <taxon>Micromonosporales</taxon>
        <taxon>Micromonosporaceae</taxon>
        <taxon>Micromonospora</taxon>
    </lineage>
</organism>
<reference evidence="2 3" key="1">
    <citation type="submission" date="2020-08" db="EMBL/GenBank/DDBJ databases">
        <title>Sequencing the genomes of 1000 actinobacteria strains.</title>
        <authorList>
            <person name="Klenk H.-P."/>
        </authorList>
    </citation>
    <scope>NUCLEOTIDE SEQUENCE [LARGE SCALE GENOMIC DNA]</scope>
    <source>
        <strain evidence="2 3">DSM 43036</strain>
    </source>
</reference>
<proteinExistence type="predicted"/>
<dbReference type="EMBL" id="JACHJC010000001">
    <property type="protein sequence ID" value="MBB5114926.1"/>
    <property type="molecule type" value="Genomic_DNA"/>
</dbReference>
<name>A0ABR6MHT3_MICEC</name>
<keyword evidence="3" id="KW-1185">Reference proteome</keyword>
<evidence type="ECO:0000313" key="2">
    <source>
        <dbReference type="EMBL" id="MBB5114926.1"/>
    </source>
</evidence>